<dbReference type="InterPro" id="IPR006016">
    <property type="entry name" value="UspA"/>
</dbReference>
<dbReference type="PANTHER" id="PTHR47987">
    <property type="entry name" value="OS08G0249100 PROTEIN"/>
    <property type="match status" value="1"/>
</dbReference>
<dbReference type="InterPro" id="IPR000719">
    <property type="entry name" value="Prot_kinase_dom"/>
</dbReference>
<dbReference type="Pfam" id="PF00582">
    <property type="entry name" value="Usp"/>
    <property type="match status" value="1"/>
</dbReference>
<dbReference type="CDD" id="cd14066">
    <property type="entry name" value="STKc_IRAK"/>
    <property type="match status" value="1"/>
</dbReference>
<dbReference type="InterPro" id="IPR008271">
    <property type="entry name" value="Ser/Thr_kinase_AS"/>
</dbReference>
<dbReference type="Pfam" id="PF00069">
    <property type="entry name" value="Pkinase"/>
    <property type="match status" value="1"/>
</dbReference>
<dbReference type="FunFam" id="3.30.200.20:FF:000268">
    <property type="entry name" value="probable receptor-like serine/threonine-protein kinase At5g57670"/>
    <property type="match status" value="1"/>
</dbReference>
<dbReference type="PROSITE" id="PS00108">
    <property type="entry name" value="PROTEIN_KINASE_ST"/>
    <property type="match status" value="1"/>
</dbReference>
<organism evidence="2 3">
    <name type="scientific">Oldenlandia corymbosa var. corymbosa</name>
    <dbReference type="NCBI Taxonomy" id="529605"/>
    <lineage>
        <taxon>Eukaryota</taxon>
        <taxon>Viridiplantae</taxon>
        <taxon>Streptophyta</taxon>
        <taxon>Embryophyta</taxon>
        <taxon>Tracheophyta</taxon>
        <taxon>Spermatophyta</taxon>
        <taxon>Magnoliopsida</taxon>
        <taxon>eudicotyledons</taxon>
        <taxon>Gunneridae</taxon>
        <taxon>Pentapetalae</taxon>
        <taxon>asterids</taxon>
        <taxon>lamiids</taxon>
        <taxon>Gentianales</taxon>
        <taxon>Rubiaceae</taxon>
        <taxon>Rubioideae</taxon>
        <taxon>Spermacoceae</taxon>
        <taxon>Hedyotis-Oldenlandia complex</taxon>
        <taxon>Oldenlandia</taxon>
    </lineage>
</organism>
<dbReference type="FunFam" id="1.10.510.10:FF:000284">
    <property type="entry name" value="Putative receptor-like serine/threonine-protein kinase"/>
    <property type="match status" value="1"/>
</dbReference>
<dbReference type="Gene3D" id="1.10.510.10">
    <property type="entry name" value="Transferase(Phosphotransferase) domain 1"/>
    <property type="match status" value="1"/>
</dbReference>
<dbReference type="CDD" id="cd00293">
    <property type="entry name" value="USP-like"/>
    <property type="match status" value="1"/>
</dbReference>
<reference evidence="2" key="1">
    <citation type="submission" date="2023-03" db="EMBL/GenBank/DDBJ databases">
        <authorList>
            <person name="Julca I."/>
        </authorList>
    </citation>
    <scope>NUCLEOTIDE SEQUENCE</scope>
</reference>
<proteinExistence type="predicted"/>
<gene>
    <name evidence="2" type="ORF">OLC1_LOCUS13616</name>
</gene>
<evidence type="ECO:0000259" key="1">
    <source>
        <dbReference type="PROSITE" id="PS50011"/>
    </source>
</evidence>
<name>A0AAV1DAB6_OLDCO</name>
<evidence type="ECO:0000313" key="3">
    <source>
        <dbReference type="Proteomes" id="UP001161247"/>
    </source>
</evidence>
<dbReference type="PANTHER" id="PTHR47987:SF11">
    <property type="entry name" value="RECEPTOR-LIKE CYTOSOLIC SERINE_THREONINE-PROTEIN KINASE RBK1 ISOFORM X1"/>
    <property type="match status" value="1"/>
</dbReference>
<feature type="domain" description="Protein kinase" evidence="1">
    <location>
        <begin position="298"/>
        <end position="589"/>
    </location>
</feature>
<sequence>MTLLESEEKRNHNNIVLVGVGFDGHGKELLDWALVKVAHPGDSVVALHVCRNSDSSSKAKVLMDDYLDDYRGICHQKQVGIAVEIVKGSSIRKLLVREAKNRAAAAVIVGINKNSPLGYTGKVSIAKYCAKRLALTTQVMAVHNGKIIYQNCPKDPNFCKDYHSEFGDSELSVSISSDFGGRVSYSSKDEGLESSPFQRRRTLSGISLPVEEFTQQKPGWPLLQTSGEMTQLTKEARKMSVVQWVMNLPSRSRLEIPQNFRFCADVSSDLEHLLKVVEESNGCKLFSYETLRNSTSQFCSDNLIGKGGCNSVYKGILADGKAVAIKVMNSSKKAWKEFTLEIDIMTTLKHKNITRLLGICLADEHLISVHDFLPKGSLEDNLHGNNSNKDDNNSSVLGWEVRYNIAIGIAEGLNYLHSECPRTVIHRDVKSSNILLNDEFEPQLSDFGLSIWGPRPTKTTESSSYYVMDSDVVGTFGYLAPEYFMYGKVSHKVDVYSYGVVLLELLSGRRAIGFEKSKGQEESLVIWARPKLENGDVNGILDPKLGKDVDGVQVQRMVCAAKLCLTQSARRRPDISQVLKILTGEKVWEQGEGLSREKKQEEYENDNFEVDDDEVYFDSGAAESHLSTALSDVFDNSASFSSQDQSSPLSVEDYLRRRWSRSSSNIID</sequence>
<dbReference type="PROSITE" id="PS50011">
    <property type="entry name" value="PROTEIN_KINASE_DOM"/>
    <property type="match status" value="1"/>
</dbReference>
<evidence type="ECO:0000313" key="2">
    <source>
        <dbReference type="EMBL" id="CAI9104750.1"/>
    </source>
</evidence>
<dbReference type="InterPro" id="IPR014729">
    <property type="entry name" value="Rossmann-like_a/b/a_fold"/>
</dbReference>
<protein>
    <submittedName>
        <fullName evidence="2">OLC1v1003500C4</fullName>
    </submittedName>
</protein>
<dbReference type="Proteomes" id="UP001161247">
    <property type="component" value="Chromosome 4"/>
</dbReference>
<dbReference type="SMART" id="SM00220">
    <property type="entry name" value="S_TKc"/>
    <property type="match status" value="1"/>
</dbReference>
<dbReference type="InterPro" id="IPR011009">
    <property type="entry name" value="Kinase-like_dom_sf"/>
</dbReference>
<dbReference type="SUPFAM" id="SSF52402">
    <property type="entry name" value="Adenine nucleotide alpha hydrolases-like"/>
    <property type="match status" value="1"/>
</dbReference>
<dbReference type="EMBL" id="OX459121">
    <property type="protein sequence ID" value="CAI9104750.1"/>
    <property type="molecule type" value="Genomic_DNA"/>
</dbReference>
<dbReference type="Gene3D" id="3.30.200.20">
    <property type="entry name" value="Phosphorylase Kinase, domain 1"/>
    <property type="match status" value="1"/>
</dbReference>
<dbReference type="AlphaFoldDB" id="A0AAV1DAB6"/>
<keyword evidence="3" id="KW-1185">Reference proteome</keyword>
<dbReference type="GO" id="GO:0004672">
    <property type="term" value="F:protein kinase activity"/>
    <property type="evidence" value="ECO:0007669"/>
    <property type="project" value="InterPro"/>
</dbReference>
<accession>A0AAV1DAB6</accession>
<dbReference type="SUPFAM" id="SSF56112">
    <property type="entry name" value="Protein kinase-like (PK-like)"/>
    <property type="match status" value="1"/>
</dbReference>
<dbReference type="Gene3D" id="3.40.50.620">
    <property type="entry name" value="HUPs"/>
    <property type="match status" value="1"/>
</dbReference>
<dbReference type="GO" id="GO:0005524">
    <property type="term" value="F:ATP binding"/>
    <property type="evidence" value="ECO:0007669"/>
    <property type="project" value="InterPro"/>
</dbReference>
<dbReference type="InterPro" id="IPR046958">
    <property type="entry name" value="RBK1/2/STUNTED"/>
</dbReference>